<evidence type="ECO:0000256" key="4">
    <source>
        <dbReference type="RuleBase" id="RU003750"/>
    </source>
</evidence>
<comment type="similarity">
    <text evidence="4">Belongs to the CDP-alcohol phosphatidyltransferase class-I family.</text>
</comment>
<protein>
    <submittedName>
        <fullName evidence="6">CDP-alcohol phosphatidyltransferase family protein</fullName>
    </submittedName>
</protein>
<comment type="subcellular location">
    <subcellularLocation>
        <location evidence="1">Membrane</location>
    </subcellularLocation>
</comment>
<evidence type="ECO:0000256" key="3">
    <source>
        <dbReference type="ARBA" id="ARBA00023136"/>
    </source>
</evidence>
<dbReference type="RefSeq" id="WP_166990950.1">
    <property type="nucleotide sequence ID" value="NZ_CP061169.1"/>
</dbReference>
<sequence length="235" mass="25026">MTTLAAEIRSLASAQKSSAGVSLYSRFINRPFGRVLAVLAVRARISANTVSLLSAGVTVVALVLLILMPPTVFIGLVSASLLVFGFALDSADGQVARITDKSSPAGEWLDHIIDSGKMVAVHGAILVAAFIRFSVPTWWLLVPLCFIFVSTVMFAGTLLTRFLQPPSVSAATRKPSLVRAIGLLPADYGILAVVVTLWGFHGVFTLVYTGLFAANAVILLMLLAKWSREVSRPAD</sequence>
<accession>A0ABX6YFW6</accession>
<dbReference type="Pfam" id="PF01066">
    <property type="entry name" value="CDP-OH_P_transf"/>
    <property type="match status" value="1"/>
</dbReference>
<feature type="transmembrane region" description="Helical" evidence="5">
    <location>
        <begin position="137"/>
        <end position="159"/>
    </location>
</feature>
<dbReference type="InterPro" id="IPR048254">
    <property type="entry name" value="CDP_ALCOHOL_P_TRANSF_CS"/>
</dbReference>
<keyword evidence="5" id="KW-0812">Transmembrane</keyword>
<organism evidence="6 7">
    <name type="scientific">Paramicrobacterium chengjingii</name>
    <dbReference type="NCBI Taxonomy" id="2769067"/>
    <lineage>
        <taxon>Bacteria</taxon>
        <taxon>Bacillati</taxon>
        <taxon>Actinomycetota</taxon>
        <taxon>Actinomycetes</taxon>
        <taxon>Micrococcales</taxon>
        <taxon>Microbacteriaceae</taxon>
        <taxon>Paramicrobacterium</taxon>
    </lineage>
</organism>
<evidence type="ECO:0000256" key="5">
    <source>
        <dbReference type="SAM" id="Phobius"/>
    </source>
</evidence>
<reference evidence="6 7" key="1">
    <citation type="submission" date="2020-12" db="EMBL/GenBank/DDBJ databases">
        <title>Microbacterium sp. HY060.</title>
        <authorList>
            <person name="Zhou J."/>
        </authorList>
    </citation>
    <scope>NUCLEOTIDE SEQUENCE [LARGE SCALE GENOMIC DNA]</scope>
    <source>
        <strain evidence="6 7">HY60</strain>
    </source>
</reference>
<dbReference type="InterPro" id="IPR014472">
    <property type="entry name" value="CHOPT"/>
</dbReference>
<keyword evidence="3 5" id="KW-0472">Membrane</keyword>
<feature type="transmembrane region" description="Helical" evidence="5">
    <location>
        <begin position="49"/>
        <end position="67"/>
    </location>
</feature>
<evidence type="ECO:0000313" key="7">
    <source>
        <dbReference type="Proteomes" id="UP000662814"/>
    </source>
</evidence>
<dbReference type="PANTHER" id="PTHR10414:SF37">
    <property type="entry name" value="BB IN A BOXCAR, ISOFORM C"/>
    <property type="match status" value="1"/>
</dbReference>
<dbReference type="Gene3D" id="1.20.120.1760">
    <property type="match status" value="1"/>
</dbReference>
<dbReference type="Proteomes" id="UP000662814">
    <property type="component" value="Chromosome"/>
</dbReference>
<keyword evidence="7" id="KW-1185">Reference proteome</keyword>
<dbReference type="InterPro" id="IPR043130">
    <property type="entry name" value="CDP-OH_PTrfase_TM_dom"/>
</dbReference>
<evidence type="ECO:0000256" key="2">
    <source>
        <dbReference type="ARBA" id="ARBA00022679"/>
    </source>
</evidence>
<gene>
    <name evidence="6" type="ORF">HCR76_12505</name>
</gene>
<proteinExistence type="inferred from homology"/>
<feature type="transmembrane region" description="Helical" evidence="5">
    <location>
        <begin position="180"/>
        <end position="200"/>
    </location>
</feature>
<dbReference type="EMBL" id="CP061169">
    <property type="protein sequence ID" value="QPZ37638.1"/>
    <property type="molecule type" value="Genomic_DNA"/>
</dbReference>
<evidence type="ECO:0000313" key="6">
    <source>
        <dbReference type="EMBL" id="QPZ37638.1"/>
    </source>
</evidence>
<feature type="transmembrane region" description="Helical" evidence="5">
    <location>
        <begin position="206"/>
        <end position="224"/>
    </location>
</feature>
<evidence type="ECO:0000256" key="1">
    <source>
        <dbReference type="ARBA" id="ARBA00004370"/>
    </source>
</evidence>
<name>A0ABX6YFW6_9MICO</name>
<dbReference type="PROSITE" id="PS00379">
    <property type="entry name" value="CDP_ALCOHOL_P_TRANSF"/>
    <property type="match status" value="1"/>
</dbReference>
<keyword evidence="2 4" id="KW-0808">Transferase</keyword>
<dbReference type="PANTHER" id="PTHR10414">
    <property type="entry name" value="ETHANOLAMINEPHOSPHOTRANSFERASE"/>
    <property type="match status" value="1"/>
</dbReference>
<keyword evidence="5" id="KW-1133">Transmembrane helix</keyword>
<dbReference type="InterPro" id="IPR000462">
    <property type="entry name" value="CDP-OH_P_trans"/>
</dbReference>